<comment type="caution">
    <text evidence="1">The sequence shown here is derived from an EMBL/GenBank/DDBJ whole genome shotgun (WGS) entry which is preliminary data.</text>
</comment>
<gene>
    <name evidence="1" type="ORF">G9F11_005064</name>
</gene>
<dbReference type="EMBL" id="DAAVPY010000026">
    <property type="protein sequence ID" value="HAF6262353.1"/>
    <property type="molecule type" value="Genomic_DNA"/>
</dbReference>
<reference evidence="1" key="1">
    <citation type="journal article" date="2018" name="Genome Biol.">
        <title>SKESA: strategic k-mer extension for scrupulous assemblies.</title>
        <authorList>
            <person name="Souvorov A."/>
            <person name="Agarwala R."/>
            <person name="Lipman D.J."/>
        </authorList>
    </citation>
    <scope>NUCLEOTIDE SEQUENCE</scope>
    <source>
        <strain evidence="1">MA.CK_93/00001031</strain>
    </source>
</reference>
<name>A0A750HQZ2_SALER</name>
<sequence>MKKHKGSKEQERYYARKNREMDRFEAHDESTIYAHKAASEITEREGVSLGIDPLEGLESGVSCMADVLDGSTVSMEMPFGDLKEIIQRAWLKGLDKGREQGALEPLFRGEDA</sequence>
<evidence type="ECO:0000313" key="1">
    <source>
        <dbReference type="EMBL" id="HAF6262353.1"/>
    </source>
</evidence>
<organism evidence="1">
    <name type="scientific">Salmonella enterica</name>
    <name type="common">Salmonella choleraesuis</name>
    <dbReference type="NCBI Taxonomy" id="28901"/>
    <lineage>
        <taxon>Bacteria</taxon>
        <taxon>Pseudomonadati</taxon>
        <taxon>Pseudomonadota</taxon>
        <taxon>Gammaproteobacteria</taxon>
        <taxon>Enterobacterales</taxon>
        <taxon>Enterobacteriaceae</taxon>
        <taxon>Salmonella</taxon>
    </lineage>
</organism>
<protein>
    <submittedName>
        <fullName evidence="1">Uncharacterized protein</fullName>
    </submittedName>
</protein>
<dbReference type="AlphaFoldDB" id="A0A750HQZ2"/>
<proteinExistence type="predicted"/>
<accession>A0A750HQZ2</accession>
<reference evidence="1" key="2">
    <citation type="submission" date="2020-02" db="EMBL/GenBank/DDBJ databases">
        <authorList>
            <consortium name="NCBI Pathogen Detection Project"/>
        </authorList>
    </citation>
    <scope>NUCLEOTIDE SEQUENCE</scope>
    <source>
        <strain evidence="1">MA.CK_93/00001031</strain>
    </source>
</reference>